<reference evidence="1" key="1">
    <citation type="submission" date="2022-10" db="EMBL/GenBank/DDBJ databases">
        <title>Culturing micro-colonial fungi from biological soil crusts in the Mojave desert and describing Neophaeococcomyces mojavensis, and introducing the new genera and species Taxawa tesnikishii.</title>
        <authorList>
            <person name="Kurbessoian T."/>
            <person name="Stajich J.E."/>
        </authorList>
    </citation>
    <scope>NUCLEOTIDE SEQUENCE</scope>
    <source>
        <strain evidence="1">JES_115</strain>
    </source>
</reference>
<protein>
    <submittedName>
        <fullName evidence="1">Uncharacterized protein</fullName>
    </submittedName>
</protein>
<sequence length="152" mass="16201">MSLVRRAQMVEGCQAILGYQFNDSDLLWEALQAAGSPVVYIGARHLRDGNKRLALLGDTVLKLVLVREWYTSGRDRAVVDQILSSVGSNANLNSVGQRNGLSSFVNGNPSQRGVVPPNTMAATVEATLGAVFLDSGLQSVAEVMQTLGLMPA</sequence>
<dbReference type="EMBL" id="JAPDRP010000007">
    <property type="protein sequence ID" value="KAJ9645977.1"/>
    <property type="molecule type" value="Genomic_DNA"/>
</dbReference>
<evidence type="ECO:0000313" key="1">
    <source>
        <dbReference type="EMBL" id="KAJ9645977.1"/>
    </source>
</evidence>
<organism evidence="1 2">
    <name type="scientific">Coniosporium tulheliwenetii</name>
    <dbReference type="NCBI Taxonomy" id="3383036"/>
    <lineage>
        <taxon>Eukaryota</taxon>
        <taxon>Fungi</taxon>
        <taxon>Dikarya</taxon>
        <taxon>Ascomycota</taxon>
        <taxon>Pezizomycotina</taxon>
        <taxon>Dothideomycetes</taxon>
        <taxon>Dothideomycetes incertae sedis</taxon>
        <taxon>Coniosporium</taxon>
    </lineage>
</organism>
<evidence type="ECO:0000313" key="2">
    <source>
        <dbReference type="Proteomes" id="UP001172680"/>
    </source>
</evidence>
<gene>
    <name evidence="1" type="ORF">H2199_003020</name>
</gene>
<accession>A0ACC2ZDY3</accession>
<proteinExistence type="predicted"/>
<comment type="caution">
    <text evidence="1">The sequence shown here is derived from an EMBL/GenBank/DDBJ whole genome shotgun (WGS) entry which is preliminary data.</text>
</comment>
<name>A0ACC2ZDY3_9PEZI</name>
<keyword evidence="2" id="KW-1185">Reference proteome</keyword>
<dbReference type="Proteomes" id="UP001172680">
    <property type="component" value="Unassembled WGS sequence"/>
</dbReference>